<comment type="caution">
    <text evidence="3">The sequence shown here is derived from an EMBL/GenBank/DDBJ whole genome shotgun (WGS) entry which is preliminary data.</text>
</comment>
<feature type="compositionally biased region" description="Basic and acidic residues" evidence="1">
    <location>
        <begin position="234"/>
        <end position="261"/>
    </location>
</feature>
<feature type="compositionally biased region" description="Polar residues" evidence="1">
    <location>
        <begin position="286"/>
        <end position="309"/>
    </location>
</feature>
<feature type="region of interest" description="Disordered" evidence="1">
    <location>
        <begin position="195"/>
        <end position="219"/>
    </location>
</feature>
<feature type="region of interest" description="Disordered" evidence="1">
    <location>
        <begin position="231"/>
        <end position="351"/>
    </location>
</feature>
<evidence type="ECO:0000256" key="2">
    <source>
        <dbReference type="SAM" id="SignalP"/>
    </source>
</evidence>
<evidence type="ECO:0000313" key="4">
    <source>
        <dbReference type="Proteomes" id="UP001159428"/>
    </source>
</evidence>
<reference evidence="3 4" key="1">
    <citation type="submission" date="2022-05" db="EMBL/GenBank/DDBJ databases">
        <authorList>
            <consortium name="Genoscope - CEA"/>
            <person name="William W."/>
        </authorList>
    </citation>
    <scope>NUCLEOTIDE SEQUENCE [LARGE SCALE GENOMIC DNA]</scope>
</reference>
<feature type="compositionally biased region" description="Low complexity" evidence="1">
    <location>
        <begin position="323"/>
        <end position="351"/>
    </location>
</feature>
<sequence>MRTDWKIVSVVFLAAVLSLQCVDSKKATKTKLLKKLRHNGHMKAHAAHQRSLTGEKKNAVQPTNDQVAAMQNPESLQPSETEELNQLQNYNKQYINNEMAAETALLADQGIDDDSALKISNMAALPNGMPPGANAAIKAKISSSSAHTPQDQSAGQPQNLNTGYDPNAYLYDANSWPEYTIHDSDYSHFRSVEMNNMNGENTDMPPQYNKPDGHPDFQNMANDEKIEFQGQKFQQEKGEDSESLNDEMKQEDGEEFQKKPSSEGSPATHKVSSEGDVNDAKPAVNSGATEGSKSESSPKPQVTPSQQKPQVVVHKAEDDAAPAKDAPSQKQLQQQQQQQQQTQKQLQVKTSPAKIAASVAEAAASLPPKAIASLVSSLVGGGKIVTSGQVQEQSQAKGQGQGQSKGQGQGQARSAAQSLIPQDINPAQEQTTIATQLHVVAKPKRRL</sequence>
<keyword evidence="4" id="KW-1185">Reference proteome</keyword>
<organism evidence="3 4">
    <name type="scientific">Pocillopora meandrina</name>
    <dbReference type="NCBI Taxonomy" id="46732"/>
    <lineage>
        <taxon>Eukaryota</taxon>
        <taxon>Metazoa</taxon>
        <taxon>Cnidaria</taxon>
        <taxon>Anthozoa</taxon>
        <taxon>Hexacorallia</taxon>
        <taxon>Scleractinia</taxon>
        <taxon>Astrocoeniina</taxon>
        <taxon>Pocilloporidae</taxon>
        <taxon>Pocillopora</taxon>
    </lineage>
</organism>
<evidence type="ECO:0000256" key="1">
    <source>
        <dbReference type="SAM" id="MobiDB-lite"/>
    </source>
</evidence>
<protein>
    <submittedName>
        <fullName evidence="3">Uncharacterized protein</fullName>
    </submittedName>
</protein>
<proteinExistence type="predicted"/>
<dbReference type="EMBL" id="CALNXJ010000012">
    <property type="protein sequence ID" value="CAH3111341.1"/>
    <property type="molecule type" value="Genomic_DNA"/>
</dbReference>
<feature type="compositionally biased region" description="Low complexity" evidence="1">
    <location>
        <begin position="388"/>
        <end position="398"/>
    </location>
</feature>
<dbReference type="AlphaFoldDB" id="A0AAU9WE08"/>
<gene>
    <name evidence="3" type="ORF">PMEA_00004059</name>
</gene>
<feature type="chain" id="PRO_5043471311" evidence="2">
    <location>
        <begin position="25"/>
        <end position="447"/>
    </location>
</feature>
<accession>A0AAU9WE08</accession>
<feature type="region of interest" description="Disordered" evidence="1">
    <location>
        <begin position="388"/>
        <end position="430"/>
    </location>
</feature>
<feature type="compositionally biased region" description="Gly residues" evidence="1">
    <location>
        <begin position="399"/>
        <end position="409"/>
    </location>
</feature>
<feature type="region of interest" description="Disordered" evidence="1">
    <location>
        <begin position="139"/>
        <end position="166"/>
    </location>
</feature>
<dbReference type="Proteomes" id="UP001159428">
    <property type="component" value="Unassembled WGS sequence"/>
</dbReference>
<evidence type="ECO:0000313" key="3">
    <source>
        <dbReference type="EMBL" id="CAH3111341.1"/>
    </source>
</evidence>
<feature type="compositionally biased region" description="Polar residues" evidence="1">
    <location>
        <begin position="147"/>
        <end position="164"/>
    </location>
</feature>
<feature type="signal peptide" evidence="2">
    <location>
        <begin position="1"/>
        <end position="24"/>
    </location>
</feature>
<name>A0AAU9WE08_9CNID</name>
<keyword evidence="2" id="KW-0732">Signal</keyword>